<keyword evidence="2" id="KW-1185">Reference proteome</keyword>
<proteinExistence type="predicted"/>
<dbReference type="PANTHER" id="PTHR41317">
    <property type="entry name" value="PD-(D_E)XK NUCLEASE FAMILY TRANSPOSASE"/>
    <property type="match status" value="1"/>
</dbReference>
<dbReference type="Pfam" id="PF12784">
    <property type="entry name" value="PDDEXK_2"/>
    <property type="match status" value="1"/>
</dbReference>
<protein>
    <recommendedName>
        <fullName evidence="3">PD-(D/E)XK nuclease family transposase</fullName>
    </recommendedName>
</protein>
<dbReference type="OrthoDB" id="9803508at2"/>
<dbReference type="Proteomes" id="UP000182737">
    <property type="component" value="Unassembled WGS sequence"/>
</dbReference>
<name>A0A1I3I6A7_9SPIR</name>
<dbReference type="RefSeq" id="WP_074929938.1">
    <property type="nucleotide sequence ID" value="NZ_FORI01000001.1"/>
</dbReference>
<dbReference type="NCBIfam" id="TIGR01784">
    <property type="entry name" value="T_den_put_tspse"/>
    <property type="match status" value="1"/>
</dbReference>
<organism evidence="1 2">
    <name type="scientific">Treponema bryantii</name>
    <dbReference type="NCBI Taxonomy" id="163"/>
    <lineage>
        <taxon>Bacteria</taxon>
        <taxon>Pseudomonadati</taxon>
        <taxon>Spirochaetota</taxon>
        <taxon>Spirochaetia</taxon>
        <taxon>Spirochaetales</taxon>
        <taxon>Treponemataceae</taxon>
        <taxon>Treponema</taxon>
    </lineage>
</organism>
<dbReference type="AlphaFoldDB" id="A0A1I3I6A7"/>
<dbReference type="InterPro" id="IPR010106">
    <property type="entry name" value="RpnA"/>
</dbReference>
<dbReference type="PANTHER" id="PTHR41317:SF1">
    <property type="entry name" value="PD-(D_E)XK NUCLEASE FAMILY TRANSPOSASE"/>
    <property type="match status" value="1"/>
</dbReference>
<evidence type="ECO:0000313" key="1">
    <source>
        <dbReference type="EMBL" id="SFI43461.1"/>
    </source>
</evidence>
<accession>A0A1I3I6A7</accession>
<dbReference type="EMBL" id="FORI01000001">
    <property type="protein sequence ID" value="SFI43461.1"/>
    <property type="molecule type" value="Genomic_DNA"/>
</dbReference>
<evidence type="ECO:0008006" key="3">
    <source>
        <dbReference type="Google" id="ProtNLM"/>
    </source>
</evidence>
<sequence>MQTKQTLRPTPTALLNPRLDPNFKAIFTQETKGSYIALQSFLSSVLGRKIKNVSLTANEPPVDMDTLMQMSFDVSVVFSNGEKASIEMQGRNQNYKYEARSEIQIARLLNNNAKQGDAWKSEKVYQISVLNFHLPKHDKREMTWYNMRDEKGHMLSGHMNVIYIDLLVIKKLIGKPVEELSALQKWGLYLSYADDERYADYIKQITSSEEGIMEADLIIGKMSEDDTNWFLQNSYDTARRDYNDGLQNAEQKGIEKGVIQGEQKKAIEDAKKLLADRKYTAEEISSLLGIPVESFTSTVAV</sequence>
<reference evidence="2" key="1">
    <citation type="submission" date="2016-10" db="EMBL/GenBank/DDBJ databases">
        <authorList>
            <person name="Varghese N."/>
            <person name="Submissions S."/>
        </authorList>
    </citation>
    <scope>NUCLEOTIDE SEQUENCE [LARGE SCALE GENOMIC DNA]</scope>
    <source>
        <strain evidence="2">XBD1002</strain>
    </source>
</reference>
<gene>
    <name evidence="1" type="ORF">SAMN04487775_101353</name>
</gene>
<evidence type="ECO:0000313" key="2">
    <source>
        <dbReference type="Proteomes" id="UP000182737"/>
    </source>
</evidence>